<evidence type="ECO:0000313" key="6">
    <source>
        <dbReference type="Proteomes" id="UP001358586"/>
    </source>
</evidence>
<dbReference type="PANTHER" id="PTHR48258">
    <property type="entry name" value="DUF4218 DOMAIN-CONTAINING PROTEIN-RELATED"/>
    <property type="match status" value="1"/>
</dbReference>
<proteinExistence type="predicted"/>
<feature type="signal peptide" evidence="2">
    <location>
        <begin position="1"/>
        <end position="24"/>
    </location>
</feature>
<accession>A0ABR0PDE4</accession>
<feature type="domain" description="DUF4218" evidence="4">
    <location>
        <begin position="1"/>
        <end position="79"/>
    </location>
</feature>
<evidence type="ECO:0000259" key="4">
    <source>
        <dbReference type="Pfam" id="PF13960"/>
    </source>
</evidence>
<feature type="chain" id="PRO_5045750931" description="DUF4218 domain-containing protein" evidence="2">
    <location>
        <begin position="25"/>
        <end position="462"/>
    </location>
</feature>
<evidence type="ECO:0008006" key="7">
    <source>
        <dbReference type="Google" id="ProtNLM"/>
    </source>
</evidence>
<dbReference type="InterPro" id="IPR025452">
    <property type="entry name" value="DUF4218"/>
</dbReference>
<dbReference type="Pfam" id="PF13960">
    <property type="entry name" value="DUF4218"/>
    <property type="match status" value="1"/>
</dbReference>
<evidence type="ECO:0000256" key="2">
    <source>
        <dbReference type="SAM" id="SignalP"/>
    </source>
</evidence>
<protein>
    <recommendedName>
        <fullName evidence="7">DUF4218 domain-containing protein</fullName>
    </recommendedName>
</protein>
<comment type="caution">
    <text evidence="5">The sequence shown here is derived from an EMBL/GenBank/DDBJ whole genome shotgun (WGS) entry which is preliminary data.</text>
</comment>
<dbReference type="EMBL" id="JARKNE010000007">
    <property type="protein sequence ID" value="KAK5819238.1"/>
    <property type="molecule type" value="Genomic_DNA"/>
</dbReference>
<dbReference type="PANTHER" id="PTHR48258:SF3">
    <property type="entry name" value="FK506-BINDING PROTEIN 4-LIKE ISOFORM X1"/>
    <property type="match status" value="1"/>
</dbReference>
<reference evidence="5 6" key="1">
    <citation type="submission" date="2023-03" db="EMBL/GenBank/DDBJ databases">
        <title>WGS of Gossypium arboreum.</title>
        <authorList>
            <person name="Yu D."/>
        </authorList>
    </citation>
    <scope>NUCLEOTIDE SEQUENCE [LARGE SCALE GENOMIC DNA]</scope>
    <source>
        <tissue evidence="5">Leaf</tissue>
    </source>
</reference>
<feature type="domain" description="DUF4216" evidence="3">
    <location>
        <begin position="148"/>
        <end position="216"/>
    </location>
</feature>
<dbReference type="Pfam" id="PF13952">
    <property type="entry name" value="DUF4216"/>
    <property type="match status" value="1"/>
</dbReference>
<gene>
    <name evidence="5" type="ORF">PVK06_024213</name>
</gene>
<keyword evidence="6" id="KW-1185">Reference proteome</keyword>
<feature type="region of interest" description="Disordered" evidence="1">
    <location>
        <begin position="323"/>
        <end position="372"/>
    </location>
</feature>
<name>A0ABR0PDE4_GOSAR</name>
<dbReference type="InterPro" id="IPR025312">
    <property type="entry name" value="DUF4216"/>
</dbReference>
<dbReference type="Proteomes" id="UP001358586">
    <property type="component" value="Chromosome 7"/>
</dbReference>
<evidence type="ECO:0000259" key="3">
    <source>
        <dbReference type="Pfam" id="PF13952"/>
    </source>
</evidence>
<feature type="compositionally biased region" description="Polar residues" evidence="1">
    <location>
        <begin position="323"/>
        <end position="349"/>
    </location>
</feature>
<sequence>MEKIFPPSFFTIMIHLIIHLEIEAKLGGPVQYRWMYLIERYLMGLKASVRNRAYPEGSIAKGYILLECLTFCSRYFSDILKMEVEQVDADVITLTRGPHKVVSTYDGLIINGFRVYAKKLKQHRKAQNSGVMVFADGRNYYGNCIEILELNYYERFWVIMLRCDWVNIKSPRSMKKDANGFIMVKFFELIHIGNRDSDDPYILASQAKQVKSCYLTTLPRHKELVTKLRSIHSKLSYEGSIANKHPTYRCNKVQVSLLLKDSFIDSFPSKDQLFIKFFLLLKTHEFFGALLATSSLTITTLFSRKMIGKSRTLKGVRFYSRGSSTGSNTLGSAATDSQSMGDETLTQSAEEVPGSPAEATKGTKRKREPTNMKDIWNLQPGTRIVVDANQYGQLIGKEASKLAEFLCTIARTGFIFPLNTKHWKHLSKHVLENILRIEKFDLQGKVEDSDILSHVGKLRKKV</sequence>
<evidence type="ECO:0000313" key="5">
    <source>
        <dbReference type="EMBL" id="KAK5819238.1"/>
    </source>
</evidence>
<evidence type="ECO:0000256" key="1">
    <source>
        <dbReference type="SAM" id="MobiDB-lite"/>
    </source>
</evidence>
<keyword evidence="2" id="KW-0732">Signal</keyword>
<organism evidence="5 6">
    <name type="scientific">Gossypium arboreum</name>
    <name type="common">Tree cotton</name>
    <name type="synonym">Gossypium nanking</name>
    <dbReference type="NCBI Taxonomy" id="29729"/>
    <lineage>
        <taxon>Eukaryota</taxon>
        <taxon>Viridiplantae</taxon>
        <taxon>Streptophyta</taxon>
        <taxon>Embryophyta</taxon>
        <taxon>Tracheophyta</taxon>
        <taxon>Spermatophyta</taxon>
        <taxon>Magnoliopsida</taxon>
        <taxon>eudicotyledons</taxon>
        <taxon>Gunneridae</taxon>
        <taxon>Pentapetalae</taxon>
        <taxon>rosids</taxon>
        <taxon>malvids</taxon>
        <taxon>Malvales</taxon>
        <taxon>Malvaceae</taxon>
        <taxon>Malvoideae</taxon>
        <taxon>Gossypium</taxon>
    </lineage>
</organism>